<dbReference type="Pfam" id="PF24986">
    <property type="entry name" value="PRC_RimM"/>
    <property type="match status" value="1"/>
</dbReference>
<keyword evidence="4 5" id="KW-0143">Chaperone</keyword>
<sequence length="174" mass="17994">MAGADKVCVGAIAGAFGVRGEVRLKSFCAEPGDIASYGALSTEDGARQYIVTLTRPVTGGFGARLSGVATREQAEALKGTTLWAPRDALPSLPDDEFYHTDLIGLEVVDTGGATLGRVRAIYDHGAGDILEVVGKGLILLPFTRAVVPTVDLAAGRIVADPPAEDSDPAPAFDE</sequence>
<comment type="domain">
    <text evidence="5">The PRC barrel domain binds ribosomal protein uS19.</text>
</comment>
<dbReference type="PANTHER" id="PTHR33692">
    <property type="entry name" value="RIBOSOME MATURATION FACTOR RIMM"/>
    <property type="match status" value="1"/>
</dbReference>
<keyword evidence="9" id="KW-1185">Reference proteome</keyword>
<dbReference type="InterPro" id="IPR009000">
    <property type="entry name" value="Transl_B-barrel_sf"/>
</dbReference>
<dbReference type="RefSeq" id="WP_255327873.1">
    <property type="nucleotide sequence ID" value="NZ_JAKZEU010000001.1"/>
</dbReference>
<comment type="caution">
    <text evidence="8">The sequence shown here is derived from an EMBL/GenBank/DDBJ whole genome shotgun (WGS) entry which is preliminary data.</text>
</comment>
<dbReference type="InterPro" id="IPR002676">
    <property type="entry name" value="RimM_N"/>
</dbReference>
<dbReference type="InterPro" id="IPR056792">
    <property type="entry name" value="PRC_RimM"/>
</dbReference>
<evidence type="ECO:0000313" key="8">
    <source>
        <dbReference type="EMBL" id="MCQ0968910.1"/>
    </source>
</evidence>
<comment type="subunit">
    <text evidence="5">Binds ribosomal protein uS19.</text>
</comment>
<dbReference type="SUPFAM" id="SSF50346">
    <property type="entry name" value="PRC-barrel domain"/>
    <property type="match status" value="1"/>
</dbReference>
<dbReference type="InterPro" id="IPR011033">
    <property type="entry name" value="PRC_barrel-like_sf"/>
</dbReference>
<evidence type="ECO:0000256" key="4">
    <source>
        <dbReference type="ARBA" id="ARBA00023186"/>
    </source>
</evidence>
<feature type="domain" description="RimM N-terminal" evidence="6">
    <location>
        <begin position="8"/>
        <end position="87"/>
    </location>
</feature>
<comment type="function">
    <text evidence="5">An accessory protein needed during the final step in the assembly of 30S ribosomal subunit, possibly for assembly of the head region. Essential for efficient processing of 16S rRNA. May be needed both before and after RbfA during the maturation of 16S rRNA. It has affinity for free ribosomal 30S subunits but not for 70S ribosomes.</text>
</comment>
<dbReference type="Gene3D" id="2.40.30.60">
    <property type="entry name" value="RimM"/>
    <property type="match status" value="1"/>
</dbReference>
<accession>A0ABT1MKS5</accession>
<keyword evidence="2 5" id="KW-0690">Ribosome biogenesis</keyword>
<evidence type="ECO:0000313" key="9">
    <source>
        <dbReference type="Proteomes" id="UP001203945"/>
    </source>
</evidence>
<geneLocation type="plasmid" evidence="8">
    <name>unnamed1</name>
</geneLocation>
<keyword evidence="8" id="KW-0614">Plasmid</keyword>
<feature type="domain" description="Ribosome maturation factor RimM PRC barrel" evidence="7">
    <location>
        <begin position="100"/>
        <end position="163"/>
    </location>
</feature>
<evidence type="ECO:0000256" key="2">
    <source>
        <dbReference type="ARBA" id="ARBA00022517"/>
    </source>
</evidence>
<evidence type="ECO:0000256" key="3">
    <source>
        <dbReference type="ARBA" id="ARBA00022552"/>
    </source>
</evidence>
<evidence type="ECO:0000256" key="5">
    <source>
        <dbReference type="HAMAP-Rule" id="MF_00014"/>
    </source>
</evidence>
<evidence type="ECO:0000259" key="6">
    <source>
        <dbReference type="Pfam" id="PF01782"/>
    </source>
</evidence>
<dbReference type="NCBIfam" id="TIGR02273">
    <property type="entry name" value="16S_RimM"/>
    <property type="match status" value="1"/>
</dbReference>
<gene>
    <name evidence="5 8" type="primary">rimM</name>
    <name evidence="8" type="ORF">MLD63_00470</name>
</gene>
<comment type="similarity">
    <text evidence="5">Belongs to the RimM family.</text>
</comment>
<evidence type="ECO:0000259" key="7">
    <source>
        <dbReference type="Pfam" id="PF24986"/>
    </source>
</evidence>
<dbReference type="HAMAP" id="MF_00014">
    <property type="entry name" value="Ribosome_mat_RimM"/>
    <property type="match status" value="1"/>
</dbReference>
<dbReference type="Gene3D" id="2.30.30.240">
    <property type="entry name" value="PRC-barrel domain"/>
    <property type="match status" value="1"/>
</dbReference>
<dbReference type="Proteomes" id="UP001203945">
    <property type="component" value="Unassembled WGS sequence"/>
</dbReference>
<name>A0ABT1MKS5_9RHOB</name>
<dbReference type="Pfam" id="PF01782">
    <property type="entry name" value="RimM"/>
    <property type="match status" value="1"/>
</dbReference>
<keyword evidence="1 5" id="KW-0963">Cytoplasm</keyword>
<dbReference type="SUPFAM" id="SSF50447">
    <property type="entry name" value="Translation proteins"/>
    <property type="match status" value="1"/>
</dbReference>
<protein>
    <recommendedName>
        <fullName evidence="5">Ribosome maturation factor RimM</fullName>
    </recommendedName>
</protein>
<dbReference type="PANTHER" id="PTHR33692:SF1">
    <property type="entry name" value="RIBOSOME MATURATION FACTOR RIMM"/>
    <property type="match status" value="1"/>
</dbReference>
<evidence type="ECO:0000256" key="1">
    <source>
        <dbReference type="ARBA" id="ARBA00022490"/>
    </source>
</evidence>
<dbReference type="EMBL" id="JAKZEU010000001">
    <property type="protein sequence ID" value="MCQ0968910.1"/>
    <property type="molecule type" value="Genomic_DNA"/>
</dbReference>
<organism evidence="8 9">
    <name type="scientific">Paracoccus albicereus</name>
    <dbReference type="NCBI Taxonomy" id="2922394"/>
    <lineage>
        <taxon>Bacteria</taxon>
        <taxon>Pseudomonadati</taxon>
        <taxon>Pseudomonadota</taxon>
        <taxon>Alphaproteobacteria</taxon>
        <taxon>Rhodobacterales</taxon>
        <taxon>Paracoccaceae</taxon>
        <taxon>Paracoccus</taxon>
    </lineage>
</organism>
<dbReference type="InterPro" id="IPR011961">
    <property type="entry name" value="RimM"/>
</dbReference>
<reference evidence="8 9" key="1">
    <citation type="submission" date="2022-03" db="EMBL/GenBank/DDBJ databases">
        <authorList>
            <person name="He Y."/>
        </authorList>
    </citation>
    <scope>NUCLEOTIDE SEQUENCE [LARGE SCALE GENOMIC DNA]</scope>
    <source>
        <strain evidence="8 9">TK19116</strain>
        <plasmid evidence="8">unnamed1</plasmid>
    </source>
</reference>
<keyword evidence="3 5" id="KW-0698">rRNA processing</keyword>
<proteinExistence type="inferred from homology"/>
<comment type="subcellular location">
    <subcellularLocation>
        <location evidence="5">Cytoplasm</location>
    </subcellularLocation>
</comment>
<dbReference type="InterPro" id="IPR036976">
    <property type="entry name" value="RimM_N_sf"/>
</dbReference>